<evidence type="ECO:0000313" key="3">
    <source>
        <dbReference type="Proteomes" id="UP001152300"/>
    </source>
</evidence>
<dbReference type="Proteomes" id="UP001152300">
    <property type="component" value="Unassembled WGS sequence"/>
</dbReference>
<name>A0A9X0DI31_9HELO</name>
<comment type="caution">
    <text evidence="2">The sequence shown here is derived from an EMBL/GenBank/DDBJ whole genome shotgun (WGS) entry which is preliminary data.</text>
</comment>
<dbReference type="Pfam" id="PF00583">
    <property type="entry name" value="Acetyltransf_1"/>
    <property type="match status" value="1"/>
</dbReference>
<dbReference type="EMBL" id="JAPEIS010000011">
    <property type="protein sequence ID" value="KAJ8061593.1"/>
    <property type="molecule type" value="Genomic_DNA"/>
</dbReference>
<gene>
    <name evidence="2" type="ORF">OCU04_009400</name>
</gene>
<dbReference type="CDD" id="cd04301">
    <property type="entry name" value="NAT_SF"/>
    <property type="match status" value="1"/>
</dbReference>
<dbReference type="InterPro" id="IPR000182">
    <property type="entry name" value="GNAT_dom"/>
</dbReference>
<dbReference type="InterPro" id="IPR016181">
    <property type="entry name" value="Acyl_CoA_acyltransferase"/>
</dbReference>
<dbReference type="OrthoDB" id="41532at2759"/>
<feature type="domain" description="N-acetyltransferase" evidence="1">
    <location>
        <begin position="65"/>
        <end position="193"/>
    </location>
</feature>
<sequence>MSLQYSIHRVPTHSHSPSTNPTLLLLFLAGKFSALRLSALLESPKSFASTFEQEYQFTSSTWLTRLSRPKFHYFIATAHSHSPSTPLSSHTLETGIFVGSVQLFGPNPSSFFTLPLSGAPPPLPDTEESKYQMTALYSSPSHRGKGLAKMLIQGGIDTAKQEAKEKGIEKVRIRIFIGRGNLTVRKLYLSVGFVETGLCTLAEAVVQNGDAEILPEDGGIGDSEKWLNRVALVMEWAG</sequence>
<keyword evidence="3" id="KW-1185">Reference proteome</keyword>
<dbReference type="SUPFAM" id="SSF55729">
    <property type="entry name" value="Acyl-CoA N-acyltransferases (Nat)"/>
    <property type="match status" value="1"/>
</dbReference>
<dbReference type="AlphaFoldDB" id="A0A9X0DI31"/>
<accession>A0A9X0DI31</accession>
<dbReference type="GO" id="GO:0016747">
    <property type="term" value="F:acyltransferase activity, transferring groups other than amino-acyl groups"/>
    <property type="evidence" value="ECO:0007669"/>
    <property type="project" value="InterPro"/>
</dbReference>
<evidence type="ECO:0000259" key="1">
    <source>
        <dbReference type="Pfam" id="PF00583"/>
    </source>
</evidence>
<dbReference type="Gene3D" id="3.40.630.30">
    <property type="match status" value="1"/>
</dbReference>
<organism evidence="2 3">
    <name type="scientific">Sclerotinia nivalis</name>
    <dbReference type="NCBI Taxonomy" id="352851"/>
    <lineage>
        <taxon>Eukaryota</taxon>
        <taxon>Fungi</taxon>
        <taxon>Dikarya</taxon>
        <taxon>Ascomycota</taxon>
        <taxon>Pezizomycotina</taxon>
        <taxon>Leotiomycetes</taxon>
        <taxon>Helotiales</taxon>
        <taxon>Sclerotiniaceae</taxon>
        <taxon>Sclerotinia</taxon>
    </lineage>
</organism>
<evidence type="ECO:0000313" key="2">
    <source>
        <dbReference type="EMBL" id="KAJ8061593.1"/>
    </source>
</evidence>
<reference evidence="2" key="1">
    <citation type="submission" date="2022-11" db="EMBL/GenBank/DDBJ databases">
        <title>Genome Resource of Sclerotinia nivalis Strain SnTB1, a Plant Pathogen Isolated from American Ginseng.</title>
        <authorList>
            <person name="Fan S."/>
        </authorList>
    </citation>
    <scope>NUCLEOTIDE SEQUENCE</scope>
    <source>
        <strain evidence="2">SnTB1</strain>
    </source>
</reference>
<protein>
    <recommendedName>
        <fullName evidence="1">N-acetyltransferase domain-containing protein</fullName>
    </recommendedName>
</protein>
<proteinExistence type="predicted"/>